<dbReference type="AlphaFoldDB" id="A0A2T3M779"/>
<evidence type="ECO:0000313" key="2">
    <source>
        <dbReference type="EMBL" id="PSV87937.1"/>
    </source>
</evidence>
<dbReference type="InterPro" id="IPR001343">
    <property type="entry name" value="Hemolysn_Ca-bd"/>
</dbReference>
<dbReference type="Proteomes" id="UP000241954">
    <property type="component" value="Unassembled WGS sequence"/>
</dbReference>
<feature type="non-terminal residue" evidence="2">
    <location>
        <position position="1"/>
    </location>
</feature>
<evidence type="ECO:0000256" key="1">
    <source>
        <dbReference type="ARBA" id="ARBA00022837"/>
    </source>
</evidence>
<sequence>AKESGTSGQMTVELNVEHGQLSIIAADTQGLTVTDNGDGKLVISGDIDKINTLLDGGIKYTGDTNFNGNDQLTMTTSDNGNVGSGGVLTDVSTVDITVVAENDAPVNEVPTTITASEDTATVVDGLTVTDVDFNELANNEGMSVTLSVNHGSLSITLPINSGVEVTDDGSGNVVLKGSMADINTVLDSGVSYTATENFSGSDELTITTTDGGNTGIGGSLSTSNKVNITVTPKADAPSLSLSTDHLQTAAIQSSLGTMLPLIGLIVAASADASETLTIKISDLGSASIVDKAGNVIGTDLGNGEWQITAQDLSDVYIKDLDQGSHTIRMEAVSTESDGSQAISPPVNINVVVDDLSATNNVIGQNSASDQANLVIDSTAQATLLGGDGNDILVGGLASDILVGGRGDDILWGGDLDGNGDGVKDTFLWSGSDFGTTNAPATDTIMDFEVGIDTINLGDALDSQNIQSLDDLNNRLNIIEQQGNTEIQIFDDQHQVVQNIIINGVSHNDLFGDNTASMTNEDKLDSLLNSGNLELGDNFGNQQDNTLIADNQGESLFGFDGNDILVAGEGNDILTGGNDDDMFTWHETSLSTVSNTDTITDFELDKDQINIHDLLTDDENANLNMDDLLSHVSADVDGKGNVNLEVSSLEGKSQHIVLENINPQQDLGLADGASSADIVSSLFSHNAFHIDNTN</sequence>
<dbReference type="InterPro" id="IPR018511">
    <property type="entry name" value="Hemolysin-typ_Ca-bd_CS"/>
</dbReference>
<dbReference type="RefSeq" id="WP_181316283.1">
    <property type="nucleotide sequence ID" value="NZ_PYLW01000046.1"/>
</dbReference>
<name>A0A2T3M779_9GAMM</name>
<dbReference type="PRINTS" id="PR00313">
    <property type="entry name" value="CABNDNGRPT"/>
</dbReference>
<dbReference type="GO" id="GO:0005509">
    <property type="term" value="F:calcium ion binding"/>
    <property type="evidence" value="ECO:0007669"/>
    <property type="project" value="InterPro"/>
</dbReference>
<dbReference type="InterPro" id="IPR011049">
    <property type="entry name" value="Serralysin-like_metalloprot_C"/>
</dbReference>
<accession>A0A2T3M779</accession>
<gene>
    <name evidence="2" type="ORF">C9I88_20085</name>
</gene>
<dbReference type="SUPFAM" id="SSF51120">
    <property type="entry name" value="beta-Roll"/>
    <property type="match status" value="1"/>
</dbReference>
<dbReference type="GO" id="GO:0005615">
    <property type="term" value="C:extracellular space"/>
    <property type="evidence" value="ECO:0007669"/>
    <property type="project" value="InterPro"/>
</dbReference>
<proteinExistence type="predicted"/>
<organism evidence="2 3">
    <name type="scientific">Photobacterium iliopiscarium</name>
    <dbReference type="NCBI Taxonomy" id="56192"/>
    <lineage>
        <taxon>Bacteria</taxon>
        <taxon>Pseudomonadati</taxon>
        <taxon>Pseudomonadota</taxon>
        <taxon>Gammaproteobacteria</taxon>
        <taxon>Vibrionales</taxon>
        <taxon>Vibrionaceae</taxon>
        <taxon>Photobacterium</taxon>
    </lineage>
</organism>
<protein>
    <submittedName>
        <fullName evidence="2">Hcalcium-binding protein</fullName>
    </submittedName>
</protein>
<dbReference type="PROSITE" id="PS00330">
    <property type="entry name" value="HEMOLYSIN_CALCIUM"/>
    <property type="match status" value="1"/>
</dbReference>
<dbReference type="STRING" id="56192.UB38_17875"/>
<keyword evidence="1" id="KW-0106">Calcium</keyword>
<dbReference type="EMBL" id="PYLW01000046">
    <property type="protein sequence ID" value="PSV87937.1"/>
    <property type="molecule type" value="Genomic_DNA"/>
</dbReference>
<comment type="caution">
    <text evidence="2">The sequence shown here is derived from an EMBL/GenBank/DDBJ whole genome shotgun (WGS) entry which is preliminary data.</text>
</comment>
<dbReference type="Pfam" id="PF00353">
    <property type="entry name" value="HemolysinCabind"/>
    <property type="match status" value="2"/>
</dbReference>
<dbReference type="Gene3D" id="2.150.10.10">
    <property type="entry name" value="Serralysin-like metalloprotease, C-terminal"/>
    <property type="match status" value="1"/>
</dbReference>
<evidence type="ECO:0000313" key="3">
    <source>
        <dbReference type="Proteomes" id="UP000241954"/>
    </source>
</evidence>
<reference evidence="2 3" key="1">
    <citation type="submission" date="2018-01" db="EMBL/GenBank/DDBJ databases">
        <title>Whole genome sequencing of Histamine producing bacteria.</title>
        <authorList>
            <person name="Butler K."/>
        </authorList>
    </citation>
    <scope>NUCLEOTIDE SEQUENCE [LARGE SCALE GENOMIC DNA]</scope>
    <source>
        <strain evidence="2 3">NCIMB 13481</strain>
    </source>
</reference>